<dbReference type="GO" id="GO:0006364">
    <property type="term" value="P:rRNA processing"/>
    <property type="evidence" value="ECO:0007669"/>
    <property type="project" value="TreeGrafter"/>
</dbReference>
<evidence type="ECO:0000256" key="4">
    <source>
        <dbReference type="ARBA" id="ARBA00022722"/>
    </source>
</evidence>
<dbReference type="SUPFAM" id="SSF50249">
    <property type="entry name" value="Nucleic acid-binding proteins"/>
    <property type="match status" value="1"/>
</dbReference>
<dbReference type="GO" id="GO:0046872">
    <property type="term" value="F:metal ion binding"/>
    <property type="evidence" value="ECO:0007669"/>
    <property type="project" value="UniProtKB-KW"/>
</dbReference>
<evidence type="ECO:0000256" key="8">
    <source>
        <dbReference type="ARBA" id="ARBA00022842"/>
    </source>
</evidence>
<dbReference type="GO" id="GO:0004540">
    <property type="term" value="F:RNA nuclease activity"/>
    <property type="evidence" value="ECO:0007669"/>
    <property type="project" value="InterPro"/>
</dbReference>
<keyword evidence="9" id="KW-0694">RNA-binding</keyword>
<evidence type="ECO:0000256" key="6">
    <source>
        <dbReference type="ARBA" id="ARBA00022759"/>
    </source>
</evidence>
<keyword evidence="7" id="KW-0378">Hydrolase</keyword>
<keyword evidence="3" id="KW-0997">Cell inner membrane</keyword>
<feature type="non-terminal residue" evidence="12">
    <location>
        <position position="297"/>
    </location>
</feature>
<keyword evidence="10" id="KW-0472">Membrane</keyword>
<evidence type="ECO:0000256" key="1">
    <source>
        <dbReference type="ARBA" id="ARBA00001946"/>
    </source>
</evidence>
<dbReference type="InterPro" id="IPR019307">
    <property type="entry name" value="RNA-bd_AU-1/RNase_E/G"/>
</dbReference>
<keyword evidence="4" id="KW-0540">Nuclease</keyword>
<dbReference type="EMBL" id="UINC01099439">
    <property type="protein sequence ID" value="SVC58717.1"/>
    <property type="molecule type" value="Genomic_DNA"/>
</dbReference>
<keyword evidence="8" id="KW-0460">Magnesium</keyword>
<evidence type="ECO:0000256" key="7">
    <source>
        <dbReference type="ARBA" id="ARBA00022801"/>
    </source>
</evidence>
<name>A0A382NEP7_9ZZZZ</name>
<dbReference type="InterPro" id="IPR004659">
    <property type="entry name" value="RNase_E/G"/>
</dbReference>
<comment type="cofactor">
    <cofactor evidence="1">
        <name>Mg(2+)</name>
        <dbReference type="ChEBI" id="CHEBI:18420"/>
    </cofactor>
</comment>
<evidence type="ECO:0000256" key="2">
    <source>
        <dbReference type="ARBA" id="ARBA00022475"/>
    </source>
</evidence>
<keyword evidence="2" id="KW-1003">Cell membrane</keyword>
<evidence type="ECO:0000256" key="3">
    <source>
        <dbReference type="ARBA" id="ARBA00022519"/>
    </source>
</evidence>
<feature type="domain" description="S1 motif" evidence="11">
    <location>
        <begin position="46"/>
        <end position="126"/>
    </location>
</feature>
<accession>A0A382NEP7</accession>
<dbReference type="Pfam" id="PF00575">
    <property type="entry name" value="S1"/>
    <property type="match status" value="1"/>
</dbReference>
<dbReference type="AlphaFoldDB" id="A0A382NEP7"/>
<dbReference type="InterPro" id="IPR012340">
    <property type="entry name" value="NA-bd_OB-fold"/>
</dbReference>
<dbReference type="GO" id="GO:0016787">
    <property type="term" value="F:hydrolase activity"/>
    <property type="evidence" value="ECO:0007669"/>
    <property type="project" value="UniProtKB-KW"/>
</dbReference>
<dbReference type="CDD" id="cd04453">
    <property type="entry name" value="S1_RNase_E"/>
    <property type="match status" value="1"/>
</dbReference>
<dbReference type="InterPro" id="IPR003029">
    <property type="entry name" value="S1_domain"/>
</dbReference>
<evidence type="ECO:0000256" key="10">
    <source>
        <dbReference type="ARBA" id="ARBA00023136"/>
    </source>
</evidence>
<evidence type="ECO:0000259" key="11">
    <source>
        <dbReference type="PROSITE" id="PS50126"/>
    </source>
</evidence>
<organism evidence="12">
    <name type="scientific">marine metagenome</name>
    <dbReference type="NCBI Taxonomy" id="408172"/>
    <lineage>
        <taxon>unclassified sequences</taxon>
        <taxon>metagenomes</taxon>
        <taxon>ecological metagenomes</taxon>
    </lineage>
</organism>
<reference evidence="12" key="1">
    <citation type="submission" date="2018-05" db="EMBL/GenBank/DDBJ databases">
        <authorList>
            <person name="Lanie J.A."/>
            <person name="Ng W.-L."/>
            <person name="Kazmierczak K.M."/>
            <person name="Andrzejewski T.M."/>
            <person name="Davidsen T.M."/>
            <person name="Wayne K.J."/>
            <person name="Tettelin H."/>
            <person name="Glass J.I."/>
            <person name="Rusch D."/>
            <person name="Podicherti R."/>
            <person name="Tsui H.-C.T."/>
            <person name="Winkler M.E."/>
        </authorList>
    </citation>
    <scope>NUCLEOTIDE SEQUENCE</scope>
</reference>
<protein>
    <recommendedName>
        <fullName evidence="11">S1 motif domain-containing protein</fullName>
    </recommendedName>
</protein>
<proteinExistence type="predicted"/>
<gene>
    <name evidence="12" type="ORF">METZ01_LOCUS311571</name>
</gene>
<evidence type="ECO:0000256" key="5">
    <source>
        <dbReference type="ARBA" id="ARBA00022723"/>
    </source>
</evidence>
<evidence type="ECO:0000313" key="12">
    <source>
        <dbReference type="EMBL" id="SVC58717.1"/>
    </source>
</evidence>
<dbReference type="GO" id="GO:0003723">
    <property type="term" value="F:RNA binding"/>
    <property type="evidence" value="ECO:0007669"/>
    <property type="project" value="UniProtKB-KW"/>
</dbReference>
<evidence type="ECO:0000256" key="9">
    <source>
        <dbReference type="ARBA" id="ARBA00022884"/>
    </source>
</evidence>
<dbReference type="PANTHER" id="PTHR30001">
    <property type="entry name" value="RIBONUCLEASE"/>
    <property type="match status" value="1"/>
</dbReference>
<dbReference type="SMART" id="SM00316">
    <property type="entry name" value="S1"/>
    <property type="match status" value="1"/>
</dbReference>
<dbReference type="Gene3D" id="2.40.50.140">
    <property type="entry name" value="Nucleic acid-binding proteins"/>
    <property type="match status" value="1"/>
</dbReference>
<keyword evidence="5" id="KW-0479">Metal-binding</keyword>
<dbReference type="GO" id="GO:0005737">
    <property type="term" value="C:cytoplasm"/>
    <property type="evidence" value="ECO:0007669"/>
    <property type="project" value="TreeGrafter"/>
</dbReference>
<dbReference type="PROSITE" id="PS50126">
    <property type="entry name" value="S1"/>
    <property type="match status" value="1"/>
</dbReference>
<dbReference type="PANTHER" id="PTHR30001:SF1">
    <property type="entry name" value="RIBONUCLEASE E_G-LIKE PROTEIN, CHLOROPLASTIC"/>
    <property type="match status" value="1"/>
</dbReference>
<keyword evidence="6" id="KW-0255">Endonuclease</keyword>
<sequence length="297" mass="33945">MRNKLEENEKKILINVEDDETRIAVVENSTLDNLYIEQTHRTQILGNIYFGKVVKVQPSFQAAFVNYGADRHGFLAISDINSQLFKPNRATRGRPSINQLLKSGQEIMVQVIKDEVGHKGATLSTNISLPGRFLVFMPDSERGGVSRKIEDEEQRARLKHLLKGLGSEDASAIIRTAGVDRSLSELKRDFMNLRRIWNQIKEKFEEFEKPGLIYQEEEATTRMIRDYFTEEVAQVVIDDANAFQRTLEFFQSNMPSQQNRLQLYLGEKTLFASYGIEAQVECLYRNHVPLPSGGSLV</sequence>
<dbReference type="GO" id="GO:0004519">
    <property type="term" value="F:endonuclease activity"/>
    <property type="evidence" value="ECO:0007669"/>
    <property type="project" value="UniProtKB-KW"/>
</dbReference>
<dbReference type="Pfam" id="PF10150">
    <property type="entry name" value="RNase_E_G"/>
    <property type="match status" value="1"/>
</dbReference>